<sequence length="271" mass="31402">MKNKTSPEVIRALDARADKTLNELAEIEQEIEGLLGRRSRLRLTNYFVQQQIEEWHYNRKFEPFLRLPLEIRQMVYDHYVPYDTFISAYTEPIILVCKQVREEFLDWLAINRPLLVPLWLKYSSSGSTPTFHKPSHVLRTIWSETPAQVIERVRCLDILIEDGGDVCCKLYVASGQVRFVESSNGLGILQFQGIAEIFLEKVQLVGSMIVKEGSGLRNVHLKWLVRVLTQKGRSLADMERKLSREVEARLLLRTGFQQLPFPAYGSELCYT</sequence>
<evidence type="ECO:0000313" key="2">
    <source>
        <dbReference type="EMBL" id="PPJ50292.1"/>
    </source>
</evidence>
<protein>
    <submittedName>
        <fullName evidence="2">Uncharacterized protein</fullName>
    </submittedName>
</protein>
<dbReference type="OrthoDB" id="3650441at2759"/>
<evidence type="ECO:0000313" key="3">
    <source>
        <dbReference type="Proteomes" id="UP000237631"/>
    </source>
</evidence>
<organism evidence="2 3">
    <name type="scientific">Cercospora berteroae</name>
    <dbReference type="NCBI Taxonomy" id="357750"/>
    <lineage>
        <taxon>Eukaryota</taxon>
        <taxon>Fungi</taxon>
        <taxon>Dikarya</taxon>
        <taxon>Ascomycota</taxon>
        <taxon>Pezizomycotina</taxon>
        <taxon>Dothideomycetes</taxon>
        <taxon>Dothideomycetidae</taxon>
        <taxon>Mycosphaerellales</taxon>
        <taxon>Mycosphaerellaceae</taxon>
        <taxon>Cercospora</taxon>
    </lineage>
</organism>
<proteinExistence type="predicted"/>
<comment type="caution">
    <text evidence="2">The sequence shown here is derived from an EMBL/GenBank/DDBJ whole genome shotgun (WGS) entry which is preliminary data.</text>
</comment>
<gene>
    <name evidence="2" type="ORF">CBER1_04901</name>
</gene>
<evidence type="ECO:0000256" key="1">
    <source>
        <dbReference type="SAM" id="Coils"/>
    </source>
</evidence>
<dbReference type="EMBL" id="PNEN01001789">
    <property type="protein sequence ID" value="PPJ50292.1"/>
    <property type="molecule type" value="Genomic_DNA"/>
</dbReference>
<dbReference type="AlphaFoldDB" id="A0A2S6BS46"/>
<reference evidence="3" key="1">
    <citation type="journal article" date="2017" name="bioRxiv">
        <title>Conservation of a gene cluster reveals novel cercosporin biosynthetic mechanisms and extends production to the genus Colletotrichum.</title>
        <authorList>
            <person name="de Jonge R."/>
            <person name="Ebert M.K."/>
            <person name="Huitt-Roehl C.R."/>
            <person name="Pal P."/>
            <person name="Suttle J.C."/>
            <person name="Spanner R.E."/>
            <person name="Neubauer J.D."/>
            <person name="Jurick W.M.II."/>
            <person name="Stott K.A."/>
            <person name="Secor G.A."/>
            <person name="Thomma B.P.H.J."/>
            <person name="Van de Peer Y."/>
            <person name="Townsend C.A."/>
            <person name="Bolton M.D."/>
        </authorList>
    </citation>
    <scope>NUCLEOTIDE SEQUENCE [LARGE SCALE GENOMIC DNA]</scope>
    <source>
        <strain evidence="3">CBS538.71</strain>
    </source>
</reference>
<keyword evidence="3" id="KW-1185">Reference proteome</keyword>
<feature type="coiled-coil region" evidence="1">
    <location>
        <begin position="10"/>
        <end position="44"/>
    </location>
</feature>
<name>A0A2S6BS46_9PEZI</name>
<accession>A0A2S6BS46</accession>
<dbReference type="Proteomes" id="UP000237631">
    <property type="component" value="Unassembled WGS sequence"/>
</dbReference>
<keyword evidence="1" id="KW-0175">Coiled coil</keyword>